<dbReference type="PANTHER" id="PTHR43098:SF3">
    <property type="entry name" value="L-ORNITHINE N(5)-MONOOXYGENASE-RELATED"/>
    <property type="match status" value="1"/>
</dbReference>
<keyword evidence="4" id="KW-0274">FAD</keyword>
<keyword evidence="7" id="KW-0503">Monooxygenase</keyword>
<evidence type="ECO:0000313" key="8">
    <source>
        <dbReference type="EMBL" id="KAJ3740405.1"/>
    </source>
</evidence>
<keyword evidence="3" id="KW-0285">Flavoprotein</keyword>
<dbReference type="Gene3D" id="3.50.50.60">
    <property type="entry name" value="FAD/NAD(P)-binding domain"/>
    <property type="match status" value="2"/>
</dbReference>
<dbReference type="Pfam" id="PF00743">
    <property type="entry name" value="FMO-like"/>
    <property type="match status" value="1"/>
</dbReference>
<protein>
    <submittedName>
        <fullName evidence="8">FAD dependent oxidoreductase</fullName>
    </submittedName>
</protein>
<evidence type="ECO:0000313" key="9">
    <source>
        <dbReference type="Proteomes" id="UP001142393"/>
    </source>
</evidence>
<evidence type="ECO:0000256" key="5">
    <source>
        <dbReference type="ARBA" id="ARBA00022857"/>
    </source>
</evidence>
<dbReference type="GO" id="GO:0050661">
    <property type="term" value="F:NADP binding"/>
    <property type="evidence" value="ECO:0007669"/>
    <property type="project" value="InterPro"/>
</dbReference>
<dbReference type="InterPro" id="IPR050775">
    <property type="entry name" value="FAD-binding_Monooxygenases"/>
</dbReference>
<dbReference type="InterPro" id="IPR036188">
    <property type="entry name" value="FAD/NAD-bd_sf"/>
</dbReference>
<keyword evidence="9" id="KW-1185">Reference proteome</keyword>
<keyword evidence="5" id="KW-0521">NADP</keyword>
<evidence type="ECO:0000256" key="1">
    <source>
        <dbReference type="ARBA" id="ARBA00001974"/>
    </source>
</evidence>
<dbReference type="GO" id="GO:0004499">
    <property type="term" value="F:N,N-dimethylaniline monooxygenase activity"/>
    <property type="evidence" value="ECO:0007669"/>
    <property type="project" value="InterPro"/>
</dbReference>
<reference evidence="8 9" key="1">
    <citation type="journal article" date="2023" name="Proc. Natl. Acad. Sci. U.S.A.">
        <title>A global phylogenomic analysis of the shiitake genus Lentinula.</title>
        <authorList>
            <person name="Sierra-Patev S."/>
            <person name="Min B."/>
            <person name="Naranjo-Ortiz M."/>
            <person name="Looney B."/>
            <person name="Konkel Z."/>
            <person name="Slot J.C."/>
            <person name="Sakamoto Y."/>
            <person name="Steenwyk J.L."/>
            <person name="Rokas A."/>
            <person name="Carro J."/>
            <person name="Camarero S."/>
            <person name="Ferreira P."/>
            <person name="Molpeceres G."/>
            <person name="Ruiz-Duenas F.J."/>
            <person name="Serrano A."/>
            <person name="Henrissat B."/>
            <person name="Drula E."/>
            <person name="Hughes K.W."/>
            <person name="Mata J.L."/>
            <person name="Ishikawa N.K."/>
            <person name="Vargas-Isla R."/>
            <person name="Ushijima S."/>
            <person name="Smith C.A."/>
            <person name="Donoghue J."/>
            <person name="Ahrendt S."/>
            <person name="Andreopoulos W."/>
            <person name="He G."/>
            <person name="LaButti K."/>
            <person name="Lipzen A."/>
            <person name="Ng V."/>
            <person name="Riley R."/>
            <person name="Sandor L."/>
            <person name="Barry K."/>
            <person name="Martinez A.T."/>
            <person name="Xiao Y."/>
            <person name="Gibbons J.G."/>
            <person name="Terashima K."/>
            <person name="Grigoriev I.V."/>
            <person name="Hibbett D."/>
        </authorList>
    </citation>
    <scope>NUCLEOTIDE SEQUENCE [LARGE SCALE GENOMIC DNA]</scope>
    <source>
        <strain evidence="8 9">TFB7810</strain>
    </source>
</reference>
<keyword evidence="6" id="KW-0560">Oxidoreductase</keyword>
<dbReference type="Proteomes" id="UP001142393">
    <property type="component" value="Unassembled WGS sequence"/>
</dbReference>
<proteinExistence type="inferred from homology"/>
<name>A0A9W8TU96_9AGAR</name>
<comment type="caution">
    <text evidence="8">The sequence shown here is derived from an EMBL/GenBank/DDBJ whole genome shotgun (WGS) entry which is preliminary data.</text>
</comment>
<comment type="cofactor">
    <cofactor evidence="1">
        <name>FAD</name>
        <dbReference type="ChEBI" id="CHEBI:57692"/>
    </cofactor>
</comment>
<evidence type="ECO:0000256" key="6">
    <source>
        <dbReference type="ARBA" id="ARBA00023002"/>
    </source>
</evidence>
<evidence type="ECO:0000256" key="4">
    <source>
        <dbReference type="ARBA" id="ARBA00022827"/>
    </source>
</evidence>
<dbReference type="InterPro" id="IPR020946">
    <property type="entry name" value="Flavin_mOase-like"/>
</dbReference>
<gene>
    <name evidence="8" type="ORF">DFH05DRAFT_1405241</name>
</gene>
<evidence type="ECO:0000256" key="7">
    <source>
        <dbReference type="ARBA" id="ARBA00023033"/>
    </source>
</evidence>
<evidence type="ECO:0000256" key="2">
    <source>
        <dbReference type="ARBA" id="ARBA00010139"/>
    </source>
</evidence>
<dbReference type="EMBL" id="JANVFU010000014">
    <property type="protein sequence ID" value="KAJ3740405.1"/>
    <property type="molecule type" value="Genomic_DNA"/>
</dbReference>
<dbReference type="PANTHER" id="PTHR43098">
    <property type="entry name" value="L-ORNITHINE N(5)-MONOOXYGENASE-RELATED"/>
    <property type="match status" value="1"/>
</dbReference>
<organism evidence="8 9">
    <name type="scientific">Lentinula detonsa</name>
    <dbReference type="NCBI Taxonomy" id="2804962"/>
    <lineage>
        <taxon>Eukaryota</taxon>
        <taxon>Fungi</taxon>
        <taxon>Dikarya</taxon>
        <taxon>Basidiomycota</taxon>
        <taxon>Agaricomycotina</taxon>
        <taxon>Agaricomycetes</taxon>
        <taxon>Agaricomycetidae</taxon>
        <taxon>Agaricales</taxon>
        <taxon>Marasmiineae</taxon>
        <taxon>Omphalotaceae</taxon>
        <taxon>Lentinula</taxon>
    </lineage>
</organism>
<sequence length="539" mass="61260">MSQITTAPPTTQTPEELDVVIVGAGYSGIHQLYHYRKKGYSVRVLEAESDLGGAWWWTRYPGARVDSEAPFYQLSIEEVWKDWVWTERFPCRDEVCEYYQHVERTLGVKQNIRFNSRVVSARFSDLLHQWIITTQDGFVIHSRFFVLAIGSASKSYTPPFADIANFKGICIHTASWPKELPVEGKRVAVIGTGASGVQVIQSIGPQVAHLTVFQRTPNYALAMQQRKLDKESQDKSKRLFPVMFRRCRQTPNGFSFDKYPKSLHATTPEERLLFFEDLWTAGGWRFVTNNYMDIFTDQEANDQAYAFWRSKVCERVHDPEMREKLAPTLPPYPFGSKRPSLEINYYDVFNQQNVDLVDLNKCEILKFTPSGIQTADGVDHVFDIIVLATGFHTFTGPYTALKVHAADGTDILEKWADGVYTNLGMTVHGFPNFFYMYGPQSAGSCNGPTCSEVQSDWIVGCISHALSNGFTRVEATREAEIEYRRLILELNERSLSKSSTEPTSFKGDLAQYGRLCREVAEDGYRGFVFSSQVGSRARL</sequence>
<comment type="similarity">
    <text evidence="2">Belongs to the FAD-binding monooxygenase family.</text>
</comment>
<evidence type="ECO:0000256" key="3">
    <source>
        <dbReference type="ARBA" id="ARBA00022630"/>
    </source>
</evidence>
<dbReference type="GO" id="GO:0050660">
    <property type="term" value="F:flavin adenine dinucleotide binding"/>
    <property type="evidence" value="ECO:0007669"/>
    <property type="project" value="InterPro"/>
</dbReference>
<accession>A0A9W8TU96</accession>
<dbReference type="SUPFAM" id="SSF51905">
    <property type="entry name" value="FAD/NAD(P)-binding domain"/>
    <property type="match status" value="2"/>
</dbReference>
<dbReference type="AlphaFoldDB" id="A0A9W8TU96"/>